<comment type="caution">
    <text evidence="1">The sequence shown here is derived from an EMBL/GenBank/DDBJ whole genome shotgun (WGS) entry which is preliminary data.</text>
</comment>
<name>A0ABV7GTM1_9RHOB</name>
<sequence length="297" mass="32619">MGQTELSGSVSFAGCIRDQTIAPHPPLPPEVVRAHFASTDTGPNLDLEGNWRITWEDAPISSAFATLSKGGNWSCVPGGDGCWYAFTRDPSAPWLIDMYIPELTLFESEATVGPGRRFSAQYYYQVLGHWGGTSKGVASDDTIVGQWNYGDEGGREVWTRVPSTITAAAGSDERVIPLGQAVSVITDYVDPTHTMRGNRPDATLRVLGDQLWGVQRYWIPADSDIEIDRVWYMCADWAETGEVYDGHEGCFPSGGAVGLRFDLNIWPDAKPGWHFLYVNDVAIAFELDIQGYPECGT</sequence>
<dbReference type="RefSeq" id="WP_275633770.1">
    <property type="nucleotide sequence ID" value="NZ_JARGYD010000006.1"/>
</dbReference>
<evidence type="ECO:0000313" key="1">
    <source>
        <dbReference type="EMBL" id="MFC3144527.1"/>
    </source>
</evidence>
<protein>
    <recommendedName>
        <fullName evidence="3">Polysaccharide lyase-like protein</fullName>
    </recommendedName>
</protein>
<proteinExistence type="predicted"/>
<dbReference type="EMBL" id="JBHRTB010000010">
    <property type="protein sequence ID" value="MFC3144527.1"/>
    <property type="molecule type" value="Genomic_DNA"/>
</dbReference>
<organism evidence="1 2">
    <name type="scientific">Psychromarinibacter halotolerans</name>
    <dbReference type="NCBI Taxonomy" id="1775175"/>
    <lineage>
        <taxon>Bacteria</taxon>
        <taxon>Pseudomonadati</taxon>
        <taxon>Pseudomonadota</taxon>
        <taxon>Alphaproteobacteria</taxon>
        <taxon>Rhodobacterales</taxon>
        <taxon>Paracoccaceae</taxon>
        <taxon>Psychromarinibacter</taxon>
    </lineage>
</organism>
<dbReference type="Proteomes" id="UP001595632">
    <property type="component" value="Unassembled WGS sequence"/>
</dbReference>
<reference evidence="2" key="1">
    <citation type="journal article" date="2019" name="Int. J. Syst. Evol. Microbiol.">
        <title>The Global Catalogue of Microorganisms (GCM) 10K type strain sequencing project: providing services to taxonomists for standard genome sequencing and annotation.</title>
        <authorList>
            <consortium name="The Broad Institute Genomics Platform"/>
            <consortium name="The Broad Institute Genome Sequencing Center for Infectious Disease"/>
            <person name="Wu L."/>
            <person name="Ma J."/>
        </authorList>
    </citation>
    <scope>NUCLEOTIDE SEQUENCE [LARGE SCALE GENOMIC DNA]</scope>
    <source>
        <strain evidence="2">KCTC 52366</strain>
    </source>
</reference>
<evidence type="ECO:0008006" key="3">
    <source>
        <dbReference type="Google" id="ProtNLM"/>
    </source>
</evidence>
<evidence type="ECO:0000313" key="2">
    <source>
        <dbReference type="Proteomes" id="UP001595632"/>
    </source>
</evidence>
<accession>A0ABV7GTM1</accession>
<keyword evidence="2" id="KW-1185">Reference proteome</keyword>
<gene>
    <name evidence="1" type="ORF">ACFOGP_17510</name>
</gene>